<organism evidence="1 2">
    <name type="scientific">Pseudomonas phage vB_PseuGesM_254</name>
    <dbReference type="NCBI Taxonomy" id="3092638"/>
    <lineage>
        <taxon>Viruses</taxon>
        <taxon>Duplodnaviria</taxon>
        <taxon>Heunggongvirae</taxon>
        <taxon>Uroviricota</taxon>
        <taxon>Caudoviricetes</taxon>
        <taxon>Vandenendeviridae</taxon>
        <taxon>Chemalvirus</taxon>
        <taxon>Chemalvirus PseuGes254</taxon>
    </lineage>
</organism>
<dbReference type="EMBL" id="OR575930">
    <property type="protein sequence ID" value="WOZ57520.1"/>
    <property type="molecule type" value="Genomic_DNA"/>
</dbReference>
<evidence type="ECO:0000313" key="1">
    <source>
        <dbReference type="EMBL" id="WOZ57520.1"/>
    </source>
</evidence>
<keyword evidence="2" id="KW-1185">Reference proteome</keyword>
<dbReference type="Proteomes" id="UP001305174">
    <property type="component" value="Segment"/>
</dbReference>
<accession>A0AAX4G6J3</accession>
<protein>
    <submittedName>
        <fullName evidence="1">Uncharacterized protein</fullName>
    </submittedName>
</protein>
<name>A0AAX4G6J3_9CAUD</name>
<proteinExistence type="predicted"/>
<evidence type="ECO:0000313" key="2">
    <source>
        <dbReference type="Proteomes" id="UP001305174"/>
    </source>
</evidence>
<sequence>MNSDQFTYWLQGFIEMNPNAMITHTQWETLKDHLKTVFHKETQDRFGISTSPVPGLNLPNFPPNTTAIC</sequence>
<reference evidence="2" key="1">
    <citation type="submission" date="2024-05" db="EMBL/GenBank/DDBJ databases">
        <authorList>
            <person name="Tikunov A.Y."/>
            <person name="Morozova V.V."/>
            <person name="Kozlova Y.N."/>
            <person name="Tikunova N.V."/>
            <person name="Babkin I.V."/>
        </authorList>
    </citation>
    <scope>NUCLEOTIDE SEQUENCE [LARGE SCALE GENOMIC DNA]</scope>
</reference>